<gene>
    <name evidence="4" type="ORF">DXC39_26870</name>
    <name evidence="3" type="ORF">ERS852407_05279</name>
</gene>
<protein>
    <submittedName>
        <fullName evidence="3">DNA-binding protein</fullName>
    </submittedName>
    <submittedName>
        <fullName evidence="4">Helix-turn-helix domain-containing protein</fullName>
    </submittedName>
</protein>
<sequence>MMNLEKMKKRKKELGMTNQELSERSGVPLGTVNKIFSGATKSPQYDTILALETVLGMTFYRDEDGPYVSSMREEAFHYTVHGSYTLKDYYALPDHLRAELIDGQFYYMSSPGLIHQKLVGELYFQIKEYIRRKGGPCDVFLAPFDVFLDSDDRTVVQPDLMIICDQTRVEAKGVTGAPDFVLEIISESTGKKDYSTKLNKYWSAGVREYWIVDPLKGRVLTYCFNGDNPDIGIYGLHDTVPVGIYGDLSIDFGEFSFLV</sequence>
<keyword evidence="3" id="KW-0238">DNA-binding</keyword>
<evidence type="ECO:0000259" key="2">
    <source>
        <dbReference type="PROSITE" id="PS50943"/>
    </source>
</evidence>
<dbReference type="PANTHER" id="PTHR34107">
    <property type="entry name" value="SLL0198 PROTEIN-RELATED"/>
    <property type="match status" value="1"/>
</dbReference>
<reference evidence="3 5" key="1">
    <citation type="submission" date="2015-09" db="EMBL/GenBank/DDBJ databases">
        <authorList>
            <consortium name="Pathogen Informatics"/>
        </authorList>
    </citation>
    <scope>NUCLEOTIDE SEQUENCE [LARGE SCALE GENOMIC DNA]</scope>
    <source>
        <strain evidence="3 5">2789STDY5608850</strain>
    </source>
</reference>
<feature type="domain" description="HTH cro/C1-type" evidence="2">
    <location>
        <begin position="7"/>
        <end position="58"/>
    </location>
</feature>
<dbReference type="RefSeq" id="WP_055659716.1">
    <property type="nucleotide sequence ID" value="NZ_CABIXC010000021.1"/>
</dbReference>
<dbReference type="CDD" id="cd06260">
    <property type="entry name" value="DUF820-like"/>
    <property type="match status" value="1"/>
</dbReference>
<dbReference type="Gene3D" id="3.90.1570.10">
    <property type="entry name" value="tt1808, chain A"/>
    <property type="match status" value="1"/>
</dbReference>
<dbReference type="SUPFAM" id="SSF47413">
    <property type="entry name" value="lambda repressor-like DNA-binding domains"/>
    <property type="match status" value="1"/>
</dbReference>
<reference evidence="4 6" key="2">
    <citation type="submission" date="2018-08" db="EMBL/GenBank/DDBJ databases">
        <title>A genome reference for cultivated species of the human gut microbiota.</title>
        <authorList>
            <person name="Zou Y."/>
            <person name="Xue W."/>
            <person name="Luo G."/>
        </authorList>
    </citation>
    <scope>NUCLEOTIDE SEQUENCE [LARGE SCALE GENOMIC DNA]</scope>
    <source>
        <strain evidence="4 6">TF05-11AC</strain>
    </source>
</reference>
<dbReference type="InterPro" id="IPR010982">
    <property type="entry name" value="Lambda_DNA-bd_dom_sf"/>
</dbReference>
<dbReference type="SUPFAM" id="SSF52980">
    <property type="entry name" value="Restriction endonuclease-like"/>
    <property type="match status" value="1"/>
</dbReference>
<dbReference type="Proteomes" id="UP000261257">
    <property type="component" value="Unassembled WGS sequence"/>
</dbReference>
<dbReference type="PROSITE" id="PS50943">
    <property type="entry name" value="HTH_CROC1"/>
    <property type="match status" value="1"/>
</dbReference>
<dbReference type="GO" id="GO:0003677">
    <property type="term" value="F:DNA binding"/>
    <property type="evidence" value="ECO:0007669"/>
    <property type="project" value="UniProtKB-KW"/>
</dbReference>
<proteinExistence type="predicted"/>
<dbReference type="Pfam" id="PF05685">
    <property type="entry name" value="Uma2"/>
    <property type="match status" value="1"/>
</dbReference>
<dbReference type="Proteomes" id="UP000095651">
    <property type="component" value="Unassembled WGS sequence"/>
</dbReference>
<dbReference type="Pfam" id="PF01381">
    <property type="entry name" value="HTH_3"/>
    <property type="match status" value="1"/>
</dbReference>
<name>A0A174LCN9_9FIRM</name>
<evidence type="ECO:0000256" key="1">
    <source>
        <dbReference type="SAM" id="MobiDB-lite"/>
    </source>
</evidence>
<organism evidence="3 5">
    <name type="scientific">Hungatella hathewayi</name>
    <dbReference type="NCBI Taxonomy" id="154046"/>
    <lineage>
        <taxon>Bacteria</taxon>
        <taxon>Bacillati</taxon>
        <taxon>Bacillota</taxon>
        <taxon>Clostridia</taxon>
        <taxon>Lachnospirales</taxon>
        <taxon>Lachnospiraceae</taxon>
        <taxon>Hungatella</taxon>
    </lineage>
</organism>
<dbReference type="EMBL" id="CYZE01000021">
    <property type="protein sequence ID" value="CUP20436.1"/>
    <property type="molecule type" value="Genomic_DNA"/>
</dbReference>
<dbReference type="InterPro" id="IPR012296">
    <property type="entry name" value="Nuclease_put_TT1808"/>
</dbReference>
<evidence type="ECO:0000313" key="4">
    <source>
        <dbReference type="EMBL" id="RGL96395.1"/>
    </source>
</evidence>
<dbReference type="PANTHER" id="PTHR34107:SF4">
    <property type="entry name" value="SLL1222 PROTEIN"/>
    <property type="match status" value="1"/>
</dbReference>
<dbReference type="InterPro" id="IPR008538">
    <property type="entry name" value="Uma2"/>
</dbReference>
<evidence type="ECO:0000313" key="3">
    <source>
        <dbReference type="EMBL" id="CUP20436.1"/>
    </source>
</evidence>
<dbReference type="SMART" id="SM00530">
    <property type="entry name" value="HTH_XRE"/>
    <property type="match status" value="1"/>
</dbReference>
<dbReference type="CDD" id="cd00093">
    <property type="entry name" value="HTH_XRE"/>
    <property type="match status" value="1"/>
</dbReference>
<dbReference type="AlphaFoldDB" id="A0A174LCN9"/>
<evidence type="ECO:0000313" key="5">
    <source>
        <dbReference type="Proteomes" id="UP000095651"/>
    </source>
</evidence>
<dbReference type="InterPro" id="IPR001387">
    <property type="entry name" value="Cro/C1-type_HTH"/>
</dbReference>
<dbReference type="EMBL" id="QSSQ01000041">
    <property type="protein sequence ID" value="RGL96395.1"/>
    <property type="molecule type" value="Genomic_DNA"/>
</dbReference>
<evidence type="ECO:0000313" key="6">
    <source>
        <dbReference type="Proteomes" id="UP000261257"/>
    </source>
</evidence>
<accession>A0A174LCN9</accession>
<feature type="region of interest" description="Disordered" evidence="1">
    <location>
        <begin position="1"/>
        <end position="20"/>
    </location>
</feature>
<dbReference type="InterPro" id="IPR011335">
    <property type="entry name" value="Restrct_endonuc-II-like"/>
</dbReference>
<dbReference type="Gene3D" id="1.10.260.40">
    <property type="entry name" value="lambda repressor-like DNA-binding domains"/>
    <property type="match status" value="1"/>
</dbReference>